<accession>A0A2N9HKB8</accession>
<dbReference type="AlphaFoldDB" id="A0A2N9HKB8"/>
<name>A0A2N9HKB8_FAGSY</name>
<sequence length="314" mass="33877">MVSYSSQNNHDAINLNAVPSAALEVWCPYFLSPNGPVTVIDSVMLSGTTATAVAAEIMKFERYAPKLPFCSGCSKTTRKKVGELKEENKGLKNLVDSYANDLVARSIEQSKTTTELQKQYERLLVEPLSLFFGFSLLTPLLPLILTHAVSLTGSQSPLTGSQSLLTPAHNHAVSLTGPDLSLSDSISRSQSQSHTLRLKLTVTAAITLTDLPSQTHGLTVALSLSIHCSRTSKLQALFLKKLSQSVSLFTAHGTFRRVVVVASLYLVEMDSNSAPSTTGSSVRGKCDPAWSHVLEEVKDGKSSFKCLYCGKVLT</sequence>
<organism evidence="1">
    <name type="scientific">Fagus sylvatica</name>
    <name type="common">Beechnut</name>
    <dbReference type="NCBI Taxonomy" id="28930"/>
    <lineage>
        <taxon>Eukaryota</taxon>
        <taxon>Viridiplantae</taxon>
        <taxon>Streptophyta</taxon>
        <taxon>Embryophyta</taxon>
        <taxon>Tracheophyta</taxon>
        <taxon>Spermatophyta</taxon>
        <taxon>Magnoliopsida</taxon>
        <taxon>eudicotyledons</taxon>
        <taxon>Gunneridae</taxon>
        <taxon>Pentapetalae</taxon>
        <taxon>rosids</taxon>
        <taxon>fabids</taxon>
        <taxon>Fagales</taxon>
        <taxon>Fagaceae</taxon>
        <taxon>Fagus</taxon>
    </lineage>
</organism>
<reference evidence="1" key="1">
    <citation type="submission" date="2018-02" db="EMBL/GenBank/DDBJ databases">
        <authorList>
            <person name="Cohen D.B."/>
            <person name="Kent A.D."/>
        </authorList>
    </citation>
    <scope>NUCLEOTIDE SEQUENCE</scope>
</reference>
<gene>
    <name evidence="1" type="ORF">FSB_LOCUS39996</name>
</gene>
<protein>
    <submittedName>
        <fullName evidence="1">Uncharacterized protein</fullName>
    </submittedName>
</protein>
<evidence type="ECO:0000313" key="1">
    <source>
        <dbReference type="EMBL" id="SPD12114.1"/>
    </source>
</evidence>
<dbReference type="EMBL" id="OIVN01003558">
    <property type="protein sequence ID" value="SPD12114.1"/>
    <property type="molecule type" value="Genomic_DNA"/>
</dbReference>
<proteinExistence type="predicted"/>